<keyword evidence="2" id="KW-1185">Reference proteome</keyword>
<dbReference type="InterPro" id="IPR023393">
    <property type="entry name" value="START-like_dom_sf"/>
</dbReference>
<proteinExistence type="predicted"/>
<dbReference type="Gene3D" id="3.30.530.20">
    <property type="match status" value="1"/>
</dbReference>
<reference evidence="1" key="1">
    <citation type="submission" date="2023-04" db="EMBL/GenBank/DDBJ databases">
        <title>Phytophthora fragariaefolia NBRC 109709.</title>
        <authorList>
            <person name="Ichikawa N."/>
            <person name="Sato H."/>
            <person name="Tonouchi N."/>
        </authorList>
    </citation>
    <scope>NUCLEOTIDE SEQUENCE</scope>
    <source>
        <strain evidence="1">NBRC 109709</strain>
    </source>
</reference>
<dbReference type="InterPro" id="IPR052727">
    <property type="entry name" value="Rab4/Rab5_effector"/>
</dbReference>
<protein>
    <submittedName>
        <fullName evidence="1">Unnamed protein product</fullName>
    </submittedName>
</protein>
<dbReference type="AlphaFoldDB" id="A0A9W6Y849"/>
<dbReference type="PANTHER" id="PTHR13510">
    <property type="entry name" value="FYVE-FINGER-CONTAINING RAB5 EFFECTOR PROTEIN RABENOSYN-5-RELATED"/>
    <property type="match status" value="1"/>
</dbReference>
<organism evidence="1 2">
    <name type="scientific">Phytophthora fragariaefolia</name>
    <dbReference type="NCBI Taxonomy" id="1490495"/>
    <lineage>
        <taxon>Eukaryota</taxon>
        <taxon>Sar</taxon>
        <taxon>Stramenopiles</taxon>
        <taxon>Oomycota</taxon>
        <taxon>Peronosporomycetes</taxon>
        <taxon>Peronosporales</taxon>
        <taxon>Peronosporaceae</taxon>
        <taxon>Phytophthora</taxon>
    </lineage>
</organism>
<dbReference type="Proteomes" id="UP001165121">
    <property type="component" value="Unassembled WGS sequence"/>
</dbReference>
<evidence type="ECO:0000313" key="2">
    <source>
        <dbReference type="Proteomes" id="UP001165121"/>
    </source>
</evidence>
<evidence type="ECO:0000313" key="1">
    <source>
        <dbReference type="EMBL" id="GMF55041.1"/>
    </source>
</evidence>
<dbReference type="PANTHER" id="PTHR13510:SF44">
    <property type="entry name" value="RABENOSYN-5"/>
    <property type="match status" value="1"/>
</dbReference>
<gene>
    <name evidence="1" type="ORF">Pfra01_002307700</name>
</gene>
<accession>A0A9W6Y849</accession>
<sequence length="400" mass="44816">MPKERFTGSPFPGLHVTDVERQEMINLVDNYVEDYTQKYKNFVLIDRRMVNKRRWHHAKSRDNLHVYSERTRKALGRRGTTVENSLSCTQRLNAVTDEKDLSVFLGVGAVSGELEDLMFGVLSPTLDDMRINASYVQSINDGAVLSSVVEPSKDDPFRSLTIKWMTIDSPLQASNLVRSRDFVYIEATGIVNLPNGVRVGYRFLHSIDFPQTEALPNKVRGKLSVFSCFRQVSRNTIDTFCCATIDPGRDTIRTLVTSVVANFLLAATNYVYCGKMKKLAWMLKHRQAAFLLSGKERHGRKCIVCRKGTRNVMGNIAGSTCKLCSGPVCYSCKIYQRLSFNPICGRLVQRKVAFCGICMSAGTNMDAIEPAIDKANGFDALTASSSVYSFADSYMSSFDR</sequence>
<name>A0A9W6Y849_9STRA</name>
<comment type="caution">
    <text evidence="1">The sequence shown here is derived from an EMBL/GenBank/DDBJ whole genome shotgun (WGS) entry which is preliminary data.</text>
</comment>
<dbReference type="EMBL" id="BSXT01003647">
    <property type="protein sequence ID" value="GMF55041.1"/>
    <property type="molecule type" value="Genomic_DNA"/>
</dbReference>
<dbReference type="OrthoDB" id="70302at2759"/>